<dbReference type="GO" id="GO:0055085">
    <property type="term" value="P:transmembrane transport"/>
    <property type="evidence" value="ECO:0007669"/>
    <property type="project" value="InterPro"/>
</dbReference>
<proteinExistence type="predicted"/>
<evidence type="ECO:0000313" key="7">
    <source>
        <dbReference type="Proteomes" id="UP000010121"/>
    </source>
</evidence>
<dbReference type="PANTHER" id="PTHR30386:SF19">
    <property type="entry name" value="MULTIDRUG EXPORT PROTEIN EMRA-RELATED"/>
    <property type="match status" value="1"/>
</dbReference>
<evidence type="ECO:0000259" key="5">
    <source>
        <dbReference type="Pfam" id="PF25963"/>
    </source>
</evidence>
<evidence type="ECO:0000256" key="2">
    <source>
        <dbReference type="SAM" id="MobiDB-lite"/>
    </source>
</evidence>
<dbReference type="InterPro" id="IPR050739">
    <property type="entry name" value="MFP"/>
</dbReference>
<dbReference type="PANTHER" id="PTHR30386">
    <property type="entry name" value="MEMBRANE FUSION SUBUNIT OF EMRAB-TOLC MULTIDRUG EFFLUX PUMP"/>
    <property type="match status" value="1"/>
</dbReference>
<keyword evidence="7" id="KW-1185">Reference proteome</keyword>
<dbReference type="GO" id="GO:0030313">
    <property type="term" value="C:cell envelope"/>
    <property type="evidence" value="ECO:0007669"/>
    <property type="project" value="UniProtKB-SubCell"/>
</dbReference>
<dbReference type="OrthoDB" id="9811754at2"/>
<dbReference type="EMBL" id="ACYY01000007">
    <property type="protein sequence ID" value="EEW25641.1"/>
    <property type="molecule type" value="Genomic_DNA"/>
</dbReference>
<keyword evidence="3" id="KW-0812">Transmembrane</keyword>
<dbReference type="Gene3D" id="2.40.30.170">
    <property type="match status" value="1"/>
</dbReference>
<dbReference type="RefSeq" id="WP_008029455.1">
    <property type="nucleotide sequence ID" value="NZ_ACYY01000007.1"/>
</dbReference>
<feature type="region of interest" description="Disordered" evidence="2">
    <location>
        <begin position="1"/>
        <end position="22"/>
    </location>
</feature>
<organism evidence="6 7">
    <name type="scientific">Rhodobacter ferrooxidans</name>
    <dbReference type="NCBI Taxonomy" id="371731"/>
    <lineage>
        <taxon>Bacteria</taxon>
        <taxon>Pseudomonadati</taxon>
        <taxon>Pseudomonadota</taxon>
        <taxon>Alphaproteobacteria</taxon>
        <taxon>Rhodobacterales</taxon>
        <taxon>Rhodobacter group</taxon>
        <taxon>Rhodobacter</taxon>
    </lineage>
</organism>
<protein>
    <submittedName>
        <fullName evidence="6">Secretion protein HlyD family protein</fullName>
    </submittedName>
</protein>
<sequence length="362" mass="37301">MNAATPAADLKPDAATPASLQVTSAKPRQRRALMLALPVALLLAAGGWWLLGGASETTENANLHQARIAITSDLAGRVVAVNITDNQTVKAGDVLFQVDPEPYRLALARADAALAAARLSGEQLKLAYAQAQMQARVASDEASYQASELARQQSLSDRGAAATAALDTARHTAQKAEELRLLAEQGVAAALVALNGDPDAAVDSLPQVMAAQAARDAASYDLALTTVKAPADGIISQAASFKVGQRVAVGASLFALVETSDAWVEANFKETQLGDIKVGQAAEVEFDLHPGVRLAATVQAIGAGTGSEFSVLPAQNATGNWVKVTQRVPVRLQLDDDAASLGLASGLSASVTVTTGPGRGLW</sequence>
<dbReference type="Gene3D" id="2.40.50.100">
    <property type="match status" value="1"/>
</dbReference>
<dbReference type="InterPro" id="IPR058625">
    <property type="entry name" value="MdtA-like_BSH"/>
</dbReference>
<dbReference type="InterPro" id="IPR058634">
    <property type="entry name" value="AaeA-lik-b-barrel"/>
</dbReference>
<reference evidence="6 7" key="1">
    <citation type="submission" date="2009-08" db="EMBL/GenBank/DDBJ databases">
        <title>The draft genome of Rhodobacter sp. SW2.</title>
        <authorList>
            <consortium name="US DOE Joint Genome Institute (JGI-PGF)"/>
            <person name="Lucas S."/>
            <person name="Copeland A."/>
            <person name="Lapidus A."/>
            <person name="Glavina del Rio T."/>
            <person name="Tice H."/>
            <person name="Bruce D."/>
            <person name="Goodwin L."/>
            <person name="Pitluck S."/>
            <person name="Larimer F."/>
            <person name="Land M.L."/>
            <person name="Hauser L."/>
            <person name="Emerson D."/>
        </authorList>
    </citation>
    <scope>NUCLEOTIDE SEQUENCE [LARGE SCALE GENOMIC DNA]</scope>
    <source>
        <strain evidence="6 7">SW2</strain>
    </source>
</reference>
<evidence type="ECO:0000256" key="1">
    <source>
        <dbReference type="ARBA" id="ARBA00004196"/>
    </source>
</evidence>
<keyword evidence="3" id="KW-0472">Membrane</keyword>
<accession>C8S032</accession>
<evidence type="ECO:0000259" key="4">
    <source>
        <dbReference type="Pfam" id="PF25917"/>
    </source>
</evidence>
<gene>
    <name evidence="6" type="ORF">Rsw2DRAFT_1410</name>
</gene>
<dbReference type="eggNOG" id="COG1566">
    <property type="taxonomic scope" value="Bacteria"/>
</dbReference>
<evidence type="ECO:0000313" key="6">
    <source>
        <dbReference type="EMBL" id="EEW25641.1"/>
    </source>
</evidence>
<dbReference type="Proteomes" id="UP000010121">
    <property type="component" value="Unassembled WGS sequence"/>
</dbReference>
<comment type="subcellular location">
    <subcellularLocation>
        <location evidence="1">Cell envelope</location>
    </subcellularLocation>
</comment>
<feature type="domain" description="p-hydroxybenzoic acid efflux pump subunit AaeA-like beta-barrel" evidence="5">
    <location>
        <begin position="263"/>
        <end position="354"/>
    </location>
</feature>
<keyword evidence="3" id="KW-1133">Transmembrane helix</keyword>
<dbReference type="AlphaFoldDB" id="C8S032"/>
<dbReference type="Pfam" id="PF25917">
    <property type="entry name" value="BSH_RND"/>
    <property type="match status" value="1"/>
</dbReference>
<dbReference type="Pfam" id="PF25963">
    <property type="entry name" value="Beta-barrel_AAEA"/>
    <property type="match status" value="1"/>
</dbReference>
<evidence type="ECO:0000256" key="3">
    <source>
        <dbReference type="SAM" id="Phobius"/>
    </source>
</evidence>
<comment type="caution">
    <text evidence="6">The sequence shown here is derived from an EMBL/GenBank/DDBJ whole genome shotgun (WGS) entry which is preliminary data.</text>
</comment>
<feature type="transmembrane region" description="Helical" evidence="3">
    <location>
        <begin position="32"/>
        <end position="51"/>
    </location>
</feature>
<name>C8S032_9RHOB</name>
<dbReference type="SUPFAM" id="SSF111369">
    <property type="entry name" value="HlyD-like secretion proteins"/>
    <property type="match status" value="1"/>
</dbReference>
<dbReference type="STRING" id="371731.Rsw2DRAFT_1410"/>
<feature type="domain" description="Multidrug resistance protein MdtA-like barrel-sandwich hybrid" evidence="4">
    <location>
        <begin position="68"/>
        <end position="257"/>
    </location>
</feature>